<dbReference type="AlphaFoldDB" id="A0A8X9A769"/>
<accession>A0A8X9A769</accession>
<evidence type="ECO:0000313" key="2">
    <source>
        <dbReference type="EMBL" id="KAG6431442.1"/>
    </source>
</evidence>
<dbReference type="CDD" id="cd00143">
    <property type="entry name" value="PP2Cc"/>
    <property type="match status" value="1"/>
</dbReference>
<reference evidence="2" key="1">
    <citation type="submission" date="2018-01" db="EMBL/GenBank/DDBJ databases">
        <authorList>
            <person name="Mao J.F."/>
        </authorList>
    </citation>
    <scope>NUCLEOTIDE SEQUENCE</scope>
    <source>
        <strain evidence="2">Huo1</strain>
        <tissue evidence="2">Leaf</tissue>
    </source>
</reference>
<dbReference type="PANTHER" id="PTHR47992">
    <property type="entry name" value="PROTEIN PHOSPHATASE"/>
    <property type="match status" value="1"/>
</dbReference>
<dbReference type="Gene3D" id="3.60.40.10">
    <property type="entry name" value="PPM-type phosphatase domain"/>
    <property type="match status" value="1"/>
</dbReference>
<evidence type="ECO:0000259" key="1">
    <source>
        <dbReference type="PROSITE" id="PS51746"/>
    </source>
</evidence>
<name>A0A8X9A769_SALSN</name>
<dbReference type="SMART" id="SM00332">
    <property type="entry name" value="PP2Cc"/>
    <property type="match status" value="1"/>
</dbReference>
<organism evidence="2">
    <name type="scientific">Salvia splendens</name>
    <name type="common">Scarlet sage</name>
    <dbReference type="NCBI Taxonomy" id="180675"/>
    <lineage>
        <taxon>Eukaryota</taxon>
        <taxon>Viridiplantae</taxon>
        <taxon>Streptophyta</taxon>
        <taxon>Embryophyta</taxon>
        <taxon>Tracheophyta</taxon>
        <taxon>Spermatophyta</taxon>
        <taxon>Magnoliopsida</taxon>
        <taxon>eudicotyledons</taxon>
        <taxon>Gunneridae</taxon>
        <taxon>Pentapetalae</taxon>
        <taxon>asterids</taxon>
        <taxon>lamiids</taxon>
        <taxon>Lamiales</taxon>
        <taxon>Lamiaceae</taxon>
        <taxon>Nepetoideae</taxon>
        <taxon>Mentheae</taxon>
        <taxon>Salviinae</taxon>
        <taxon>Salvia</taxon>
        <taxon>Salvia subgen. Calosphace</taxon>
        <taxon>core Calosphace</taxon>
    </lineage>
</organism>
<proteinExistence type="predicted"/>
<gene>
    <name evidence="2" type="ORF">SASPL_109521</name>
</gene>
<dbReference type="Proteomes" id="UP000298416">
    <property type="component" value="Unassembled WGS sequence"/>
</dbReference>
<protein>
    <recommendedName>
        <fullName evidence="1">PPM-type phosphatase domain-containing protein</fullName>
    </recommendedName>
</protein>
<dbReference type="GO" id="GO:0004722">
    <property type="term" value="F:protein serine/threonine phosphatase activity"/>
    <property type="evidence" value="ECO:0007669"/>
    <property type="project" value="InterPro"/>
</dbReference>
<dbReference type="EMBL" id="PNBA02000003">
    <property type="protein sequence ID" value="KAG6431442.1"/>
    <property type="molecule type" value="Genomic_DNA"/>
</dbReference>
<dbReference type="InterPro" id="IPR015655">
    <property type="entry name" value="PP2C"/>
</dbReference>
<evidence type="ECO:0000313" key="3">
    <source>
        <dbReference type="Proteomes" id="UP000298416"/>
    </source>
</evidence>
<dbReference type="SUPFAM" id="SSF81606">
    <property type="entry name" value="PP2C-like"/>
    <property type="match status" value="1"/>
</dbReference>
<dbReference type="InterPro" id="IPR001932">
    <property type="entry name" value="PPM-type_phosphatase-like_dom"/>
</dbReference>
<dbReference type="PROSITE" id="PS51746">
    <property type="entry name" value="PPM_2"/>
    <property type="match status" value="1"/>
</dbReference>
<comment type="caution">
    <text evidence="2">The sequence shown here is derived from an EMBL/GenBank/DDBJ whole genome shotgun (WGS) entry which is preliminary data.</text>
</comment>
<feature type="domain" description="PPM-type phosphatase" evidence="1">
    <location>
        <begin position="76"/>
        <end position="370"/>
    </location>
</feature>
<dbReference type="InterPro" id="IPR036457">
    <property type="entry name" value="PPM-type-like_dom_sf"/>
</dbReference>
<sequence length="382" mass="42283">MMGFADWSLISASNYKMVQLSNIFNTLSKNISNRTEKKSRLSTGREAAAVLLKEAKRNERLLTSSGSINGRKSETFASSYSKRGKKGINQDCFIVWEEFGCQEDMDFCGVFDGHGAWGHFVSKTVRELLPSLLLCSWKEAVELNAGDLDCILESEKKQIQFDVWEQSFYKACAAVDQELERHSAIDSFHSGCTSLALVRQGDLMIVANVGDSRAVLATTSDEGNLVATQLTTDHKPNIPYERKRIEKSGGTTYSCPDEPGVHRVWLPNGQGVRGPGLAVSRAFGDYYIKDFGLISEPQITQRCISSMDQFAILATDGVWDVISNEEAVEIVASSKRDESAKRLVEYAACAWKRRGRCAVMDDISAVCLFFHHSASPGKQTTP</sequence>
<reference evidence="2" key="2">
    <citation type="submission" date="2020-08" db="EMBL/GenBank/DDBJ databases">
        <title>Plant Genome Project.</title>
        <authorList>
            <person name="Zhang R.-G."/>
        </authorList>
    </citation>
    <scope>NUCLEOTIDE SEQUENCE</scope>
    <source>
        <strain evidence="2">Huo1</strain>
        <tissue evidence="2">Leaf</tissue>
    </source>
</reference>
<keyword evidence="3" id="KW-1185">Reference proteome</keyword>
<dbReference type="Pfam" id="PF00481">
    <property type="entry name" value="PP2C"/>
    <property type="match status" value="1"/>
</dbReference>